<keyword evidence="1" id="KW-0812">Transmembrane</keyword>
<feature type="domain" description="DUF3592" evidence="2">
    <location>
        <begin position="49"/>
        <end position="127"/>
    </location>
</feature>
<sequence length="379" mass="43531">MGPFICEASDILRFFALITSVAVIVTALLIWGLLRIDYQTQLTTTYEPTRATIIETHVHKTWFGFYRPVITYRYQIGGQIYASTKYAPLNQFGSQPWASKVAEQYQPQQVTTAYVSTQNLMMAFLTPHTTFTPYIATIFSMLLIFMTCFLIRNAGIFSSKPHTPHHPNRYHWYQLTTEHIPSFYAFGMIFISLLWSILILLPFIHFLLFAYYDHEHTRLIIPTLITIIAVMLTLIPATMGFSALHTAKPIKTIRALTTQPQIFLDAPLAIRTDLLFAKACEIQSIKINLTCKQLTGITSRTCFSMTHTIQQHQHILPGQTITGSHRFSVPPSKQRPSSHFTRFDYPRIAWAVEIHTTFINNRTLTWCFPIAAERTTSER</sequence>
<feature type="transmembrane region" description="Helical" evidence="1">
    <location>
        <begin position="12"/>
        <end position="34"/>
    </location>
</feature>
<dbReference type="Proteomes" id="UP000317369">
    <property type="component" value="Chromosome"/>
</dbReference>
<feature type="transmembrane region" description="Helical" evidence="1">
    <location>
        <begin position="220"/>
        <end position="244"/>
    </location>
</feature>
<gene>
    <name evidence="3" type="ORF">KS4_31950</name>
</gene>
<evidence type="ECO:0000313" key="4">
    <source>
        <dbReference type="Proteomes" id="UP000317369"/>
    </source>
</evidence>
<dbReference type="KEGG" id="pcor:KS4_31950"/>
<protein>
    <recommendedName>
        <fullName evidence="2">DUF3592 domain-containing protein</fullName>
    </recommendedName>
</protein>
<evidence type="ECO:0000313" key="3">
    <source>
        <dbReference type="EMBL" id="QDU35115.1"/>
    </source>
</evidence>
<keyword evidence="1" id="KW-1133">Transmembrane helix</keyword>
<feature type="transmembrane region" description="Helical" evidence="1">
    <location>
        <begin position="183"/>
        <end position="208"/>
    </location>
</feature>
<accession>A0A517YY25</accession>
<organism evidence="3 4">
    <name type="scientific">Poriferisphaera corsica</name>
    <dbReference type="NCBI Taxonomy" id="2528020"/>
    <lineage>
        <taxon>Bacteria</taxon>
        <taxon>Pseudomonadati</taxon>
        <taxon>Planctomycetota</taxon>
        <taxon>Phycisphaerae</taxon>
        <taxon>Phycisphaerales</taxon>
        <taxon>Phycisphaeraceae</taxon>
        <taxon>Poriferisphaera</taxon>
    </lineage>
</organism>
<dbReference type="AlphaFoldDB" id="A0A517YY25"/>
<dbReference type="EMBL" id="CP036425">
    <property type="protein sequence ID" value="QDU35115.1"/>
    <property type="molecule type" value="Genomic_DNA"/>
</dbReference>
<dbReference type="InterPro" id="IPR021994">
    <property type="entry name" value="DUF3592"/>
</dbReference>
<reference evidence="3 4" key="1">
    <citation type="submission" date="2019-02" db="EMBL/GenBank/DDBJ databases">
        <title>Deep-cultivation of Planctomycetes and their phenomic and genomic characterization uncovers novel biology.</title>
        <authorList>
            <person name="Wiegand S."/>
            <person name="Jogler M."/>
            <person name="Boedeker C."/>
            <person name="Pinto D."/>
            <person name="Vollmers J."/>
            <person name="Rivas-Marin E."/>
            <person name="Kohn T."/>
            <person name="Peeters S.H."/>
            <person name="Heuer A."/>
            <person name="Rast P."/>
            <person name="Oberbeckmann S."/>
            <person name="Bunk B."/>
            <person name="Jeske O."/>
            <person name="Meyerdierks A."/>
            <person name="Storesund J.E."/>
            <person name="Kallscheuer N."/>
            <person name="Luecker S."/>
            <person name="Lage O.M."/>
            <person name="Pohl T."/>
            <person name="Merkel B.J."/>
            <person name="Hornburger P."/>
            <person name="Mueller R.-W."/>
            <person name="Bruemmer F."/>
            <person name="Labrenz M."/>
            <person name="Spormann A.M."/>
            <person name="Op den Camp H."/>
            <person name="Overmann J."/>
            <person name="Amann R."/>
            <person name="Jetten M.S.M."/>
            <person name="Mascher T."/>
            <person name="Medema M.H."/>
            <person name="Devos D.P."/>
            <person name="Kaster A.-K."/>
            <person name="Ovreas L."/>
            <person name="Rohde M."/>
            <person name="Galperin M.Y."/>
            <person name="Jogler C."/>
        </authorList>
    </citation>
    <scope>NUCLEOTIDE SEQUENCE [LARGE SCALE GENOMIC DNA]</scope>
    <source>
        <strain evidence="3 4">KS4</strain>
    </source>
</reference>
<evidence type="ECO:0000256" key="1">
    <source>
        <dbReference type="SAM" id="Phobius"/>
    </source>
</evidence>
<dbReference type="Pfam" id="PF12158">
    <property type="entry name" value="DUF3592"/>
    <property type="match status" value="1"/>
</dbReference>
<name>A0A517YY25_9BACT</name>
<keyword evidence="4" id="KW-1185">Reference proteome</keyword>
<evidence type="ECO:0000259" key="2">
    <source>
        <dbReference type="Pfam" id="PF12158"/>
    </source>
</evidence>
<feature type="transmembrane region" description="Helical" evidence="1">
    <location>
        <begin position="131"/>
        <end position="151"/>
    </location>
</feature>
<keyword evidence="1" id="KW-0472">Membrane</keyword>
<proteinExistence type="predicted"/>